<comment type="caution">
    <text evidence="6">The sequence shown here is derived from an EMBL/GenBank/DDBJ whole genome shotgun (WGS) entry which is preliminary data.</text>
</comment>
<evidence type="ECO:0000256" key="2">
    <source>
        <dbReference type="ARBA" id="ARBA00022605"/>
    </source>
</evidence>
<dbReference type="GO" id="GO:0005737">
    <property type="term" value="C:cytoplasm"/>
    <property type="evidence" value="ECO:0007669"/>
    <property type="project" value="TreeGrafter"/>
</dbReference>
<name>A0A3L7AM71_9HYPH</name>
<dbReference type="AlphaFoldDB" id="A0A3L7AM71"/>
<evidence type="ECO:0000256" key="4">
    <source>
        <dbReference type="ARBA" id="ARBA00029440"/>
    </source>
</evidence>
<proteinExistence type="inferred from homology"/>
<keyword evidence="3 5" id="KW-0368">Histidine biosynthesis</keyword>
<dbReference type="GO" id="GO:0000105">
    <property type="term" value="P:L-histidine biosynthetic process"/>
    <property type="evidence" value="ECO:0007669"/>
    <property type="project" value="UniProtKB-KW"/>
</dbReference>
<dbReference type="PANTHER" id="PTHR43090">
    <property type="entry name" value="1-(5-PHOSPHORIBOSYL)-5-[(5-PHOSPHORIBOSYLAMINO)METHYLIDENEAMINO] IMIDAZOLE-4-CARBOXAMIDE ISOMERASE"/>
    <property type="match status" value="1"/>
</dbReference>
<accession>A0A3L7AM71</accession>
<comment type="similarity">
    <text evidence="1 5">Belongs to the HisA/HisF family.</text>
</comment>
<dbReference type="PANTHER" id="PTHR43090:SF2">
    <property type="entry name" value="1-(5-PHOSPHORIBOSYL)-5-[(5-PHOSPHORIBOSYLAMINO)METHYLIDENEAMINO] IMIDAZOLE-4-CARBOXAMIDE ISOMERASE"/>
    <property type="match status" value="1"/>
</dbReference>
<keyword evidence="7" id="KW-1185">Reference proteome</keyword>
<dbReference type="GO" id="GO:0003949">
    <property type="term" value="F:1-(5-phosphoribosyl)-5-[(5-phosphoribosylamino)methylideneamino]imidazole-4-carboxamide isomerase activity"/>
    <property type="evidence" value="ECO:0007669"/>
    <property type="project" value="InterPro"/>
</dbReference>
<reference evidence="6 7" key="1">
    <citation type="submission" date="2018-10" db="EMBL/GenBank/DDBJ databases">
        <title>Xanthobacter tagetidis genome sequencing and assembly.</title>
        <authorList>
            <person name="Maclea K.S."/>
            <person name="Goen A.E."/>
            <person name="Fatima S.A."/>
        </authorList>
    </citation>
    <scope>NUCLEOTIDE SEQUENCE [LARGE SCALE GENOMIC DNA]</scope>
    <source>
        <strain evidence="6 7">ATCC 700314</strain>
    </source>
</reference>
<dbReference type="Pfam" id="PF00977">
    <property type="entry name" value="His_biosynth"/>
    <property type="match status" value="1"/>
</dbReference>
<dbReference type="RefSeq" id="WP_121622315.1">
    <property type="nucleotide sequence ID" value="NZ_JACIIW010000006.1"/>
</dbReference>
<gene>
    <name evidence="6" type="ORF">D9R14_05590</name>
</gene>
<evidence type="ECO:0000256" key="1">
    <source>
        <dbReference type="ARBA" id="ARBA00009667"/>
    </source>
</evidence>
<dbReference type="InterPro" id="IPR044524">
    <property type="entry name" value="Isoase_HisA-like"/>
</dbReference>
<keyword evidence="2 5" id="KW-0028">Amino-acid biosynthesis</keyword>
<evidence type="ECO:0000256" key="5">
    <source>
        <dbReference type="RuleBase" id="RU003657"/>
    </source>
</evidence>
<dbReference type="InterPro" id="IPR013785">
    <property type="entry name" value="Aldolase_TIM"/>
</dbReference>
<protein>
    <submittedName>
        <fullName evidence="6">Nickel transporter</fullName>
    </submittedName>
</protein>
<dbReference type="InterPro" id="IPR006062">
    <property type="entry name" value="His_biosynth"/>
</dbReference>
<sequence>MQLIPVLDLKGGQVVRAVQGERQAYRPWNSDLARSADPLHVVARMLEIAPFRTLYVADLDAITGSGQHDTEIRALRARFPALTLWVDSGETGPAALAARLSAGLGVPVVGTESLSGLDAARAALAAPGVILSLDRDARGLRGPKALHAMPELWPEEVIVMTLARVGSGEGPDMEALDAATALRRSGRFYAAGGVRDAADLDALARRGIAGALVASALHDGRIGPEAARRYA</sequence>
<dbReference type="Proteomes" id="UP000269692">
    <property type="component" value="Unassembled WGS sequence"/>
</dbReference>
<organism evidence="6 7">
    <name type="scientific">Xanthobacter tagetidis</name>
    <dbReference type="NCBI Taxonomy" id="60216"/>
    <lineage>
        <taxon>Bacteria</taxon>
        <taxon>Pseudomonadati</taxon>
        <taxon>Pseudomonadota</taxon>
        <taxon>Alphaproteobacteria</taxon>
        <taxon>Hyphomicrobiales</taxon>
        <taxon>Xanthobacteraceae</taxon>
        <taxon>Xanthobacter</taxon>
    </lineage>
</organism>
<comment type="pathway">
    <text evidence="4">Amino-acid biosynthesis.</text>
</comment>
<dbReference type="InterPro" id="IPR011060">
    <property type="entry name" value="RibuloseP-bd_barrel"/>
</dbReference>
<evidence type="ECO:0000313" key="7">
    <source>
        <dbReference type="Proteomes" id="UP000269692"/>
    </source>
</evidence>
<evidence type="ECO:0000313" key="6">
    <source>
        <dbReference type="EMBL" id="RLP80522.1"/>
    </source>
</evidence>
<dbReference type="CDD" id="cd04723">
    <property type="entry name" value="HisA_HisF"/>
    <property type="match status" value="1"/>
</dbReference>
<dbReference type="GO" id="GO:0000162">
    <property type="term" value="P:L-tryptophan biosynthetic process"/>
    <property type="evidence" value="ECO:0007669"/>
    <property type="project" value="TreeGrafter"/>
</dbReference>
<dbReference type="Gene3D" id="3.20.20.70">
    <property type="entry name" value="Aldolase class I"/>
    <property type="match status" value="1"/>
</dbReference>
<evidence type="ECO:0000256" key="3">
    <source>
        <dbReference type="ARBA" id="ARBA00023102"/>
    </source>
</evidence>
<dbReference type="OrthoDB" id="8535539at2"/>
<dbReference type="EMBL" id="RCTF01000003">
    <property type="protein sequence ID" value="RLP80522.1"/>
    <property type="molecule type" value="Genomic_DNA"/>
</dbReference>
<dbReference type="SUPFAM" id="SSF51366">
    <property type="entry name" value="Ribulose-phoshate binding barrel"/>
    <property type="match status" value="1"/>
</dbReference>